<sequence length="104" mass="11511">MSDTIREHPLKGQFDTATAEWRRTTNLDGTPGKLEIGFADNGLVALRYADEPDGTILIYTPEEWDAFVEGVKDGEFEIEVLEEDARQAAAEEEARLAAEAAKPE</sequence>
<dbReference type="OrthoDB" id="4299240at2"/>
<name>A0A543ATC0_9ACTN</name>
<dbReference type="AlphaFoldDB" id="A0A543ATC0"/>
<dbReference type="Proteomes" id="UP000317043">
    <property type="component" value="Unassembled WGS sequence"/>
</dbReference>
<protein>
    <submittedName>
        <fullName evidence="2">Uncharacterized protein DUF397</fullName>
    </submittedName>
</protein>
<reference evidence="2 3" key="1">
    <citation type="submission" date="2019-06" db="EMBL/GenBank/DDBJ databases">
        <title>Sequencing the genomes of 1000 actinobacteria strains.</title>
        <authorList>
            <person name="Klenk H.-P."/>
        </authorList>
    </citation>
    <scope>NUCLEOTIDE SEQUENCE [LARGE SCALE GENOMIC DNA]</scope>
    <source>
        <strain evidence="2 3">DSM 45928</strain>
    </source>
</reference>
<evidence type="ECO:0000259" key="1">
    <source>
        <dbReference type="Pfam" id="PF04149"/>
    </source>
</evidence>
<dbReference type="InParanoid" id="A0A543ATC0"/>
<evidence type="ECO:0000313" key="3">
    <source>
        <dbReference type="Proteomes" id="UP000317043"/>
    </source>
</evidence>
<organism evidence="2 3">
    <name type="scientific">Stackebrandtia endophytica</name>
    <dbReference type="NCBI Taxonomy" id="1496996"/>
    <lineage>
        <taxon>Bacteria</taxon>
        <taxon>Bacillati</taxon>
        <taxon>Actinomycetota</taxon>
        <taxon>Actinomycetes</taxon>
        <taxon>Glycomycetales</taxon>
        <taxon>Glycomycetaceae</taxon>
        <taxon>Stackebrandtia</taxon>
    </lineage>
</organism>
<feature type="domain" description="DUF397" evidence="1">
    <location>
        <begin position="19"/>
        <end position="72"/>
    </location>
</feature>
<gene>
    <name evidence="2" type="ORF">FB566_1346</name>
</gene>
<comment type="caution">
    <text evidence="2">The sequence shown here is derived from an EMBL/GenBank/DDBJ whole genome shotgun (WGS) entry which is preliminary data.</text>
</comment>
<dbReference type="InterPro" id="IPR007278">
    <property type="entry name" value="DUF397"/>
</dbReference>
<keyword evidence="3" id="KW-1185">Reference proteome</keyword>
<dbReference type="RefSeq" id="WP_142036324.1">
    <property type="nucleotide sequence ID" value="NZ_JBHTGS010000001.1"/>
</dbReference>
<evidence type="ECO:0000313" key="2">
    <source>
        <dbReference type="EMBL" id="TQL75831.1"/>
    </source>
</evidence>
<dbReference type="EMBL" id="VFOW01000001">
    <property type="protein sequence ID" value="TQL75831.1"/>
    <property type="molecule type" value="Genomic_DNA"/>
</dbReference>
<proteinExistence type="predicted"/>
<dbReference type="Pfam" id="PF04149">
    <property type="entry name" value="DUF397"/>
    <property type="match status" value="1"/>
</dbReference>
<accession>A0A543ATC0</accession>